<reference evidence="2" key="1">
    <citation type="journal article" date="2019" name="Int. J. Syst. Evol. Microbiol.">
        <title>The Global Catalogue of Microorganisms (GCM) 10K type strain sequencing project: providing services to taxonomists for standard genome sequencing and annotation.</title>
        <authorList>
            <consortium name="The Broad Institute Genomics Platform"/>
            <consortium name="The Broad Institute Genome Sequencing Center for Infectious Disease"/>
            <person name="Wu L."/>
            <person name="Ma J."/>
        </authorList>
    </citation>
    <scope>NUCLEOTIDE SEQUENCE [LARGE SCALE GENOMIC DNA]</scope>
    <source>
        <strain evidence="2">SHR3</strain>
    </source>
</reference>
<proteinExistence type="predicted"/>
<gene>
    <name evidence="1" type="ORF">ACFPTN_01480</name>
</gene>
<organism evidence="1 2">
    <name type="scientific">Thauera sinica</name>
    <dbReference type="NCBI Taxonomy" id="2665146"/>
    <lineage>
        <taxon>Bacteria</taxon>
        <taxon>Pseudomonadati</taxon>
        <taxon>Pseudomonadota</taxon>
        <taxon>Betaproteobacteria</taxon>
        <taxon>Rhodocyclales</taxon>
        <taxon>Zoogloeaceae</taxon>
        <taxon>Thauera</taxon>
    </lineage>
</organism>
<dbReference type="Proteomes" id="UP001595974">
    <property type="component" value="Unassembled WGS sequence"/>
</dbReference>
<evidence type="ECO:0000313" key="2">
    <source>
        <dbReference type="Proteomes" id="UP001595974"/>
    </source>
</evidence>
<protein>
    <submittedName>
        <fullName evidence="1">Formylmethanofuran dehydrogenase</fullName>
    </submittedName>
</protein>
<accession>A0ABW1ALK6</accession>
<dbReference type="SUPFAM" id="SSF53706">
    <property type="entry name" value="Formate dehydrogenase/DMSO reductase, domains 1-3"/>
    <property type="match status" value="1"/>
</dbReference>
<dbReference type="EMBL" id="JBHSOG010000007">
    <property type="protein sequence ID" value="MFC5768035.1"/>
    <property type="molecule type" value="Genomic_DNA"/>
</dbReference>
<comment type="caution">
    <text evidence="1">The sequence shown here is derived from an EMBL/GenBank/DDBJ whole genome shotgun (WGS) entry which is preliminary data.</text>
</comment>
<dbReference type="RefSeq" id="WP_096452535.1">
    <property type="nucleotide sequence ID" value="NZ_JBHSOG010000007.1"/>
</dbReference>
<evidence type="ECO:0000313" key="1">
    <source>
        <dbReference type="EMBL" id="MFC5768035.1"/>
    </source>
</evidence>
<name>A0ABW1ALK6_9RHOO</name>
<keyword evidence="2" id="KW-1185">Reference proteome</keyword>
<sequence length="431" mass="44461">MNASTQAPNPASTGGSPQDWTCPFCSLLCDGFGVEVRQGSLRLVGSDCSKAVQALAGFDAPRPAPALVDGRPVAAEAALDAAADRLATCRLPLFGGLATDVAGMRALYRLANAGGAILDHARGDALMHVLRALQDRGQMFSTLAEIRNRADLVVCIGTDAATGFPEFFRRSAPVEGAGFARRVVFVGAQPPAAPGLEGLQVQHLDPAGDLFDTVAMLAALVDEHRPPAPDAALADLAQMMRAARYCVVVWEPGRLPPQGALIAEALLRIVMSLNRGTRAGAFILGGADGAQTANAVTTWMSGLPLRTRVGPHGVDHDPLQYATARLLEEGAVDLLLWVASLGPDLGPPATSLPRIVLGHPALAAACGGRGVVFIPVATPGVGAGGHMFRADGVVTLPVRAVRDDGLPTVADVAAALEARLALRRLAAEGTP</sequence>